<gene>
    <name evidence="1" type="ORF">PISMIDRAFT_533173</name>
</gene>
<dbReference type="Proteomes" id="UP000054018">
    <property type="component" value="Unassembled WGS sequence"/>
</dbReference>
<sequence length="73" mass="7818">MISVRMIKYERGDTAVFTIPSNASRKSVSSGCGVVSNPGIERDVPMTLAVRMQPAPRVLDQASIPKSNSLVTV</sequence>
<accession>A0A0C9XFN2</accession>
<evidence type="ECO:0000313" key="1">
    <source>
        <dbReference type="EMBL" id="KIK11090.1"/>
    </source>
</evidence>
<dbReference type="HOGENOM" id="CLU_2705804_0_0_1"/>
<keyword evidence="2" id="KW-1185">Reference proteome</keyword>
<dbReference type="AlphaFoldDB" id="A0A0C9XFN2"/>
<proteinExistence type="predicted"/>
<reference evidence="2" key="2">
    <citation type="submission" date="2015-01" db="EMBL/GenBank/DDBJ databases">
        <title>Evolutionary Origins and Diversification of the Mycorrhizal Mutualists.</title>
        <authorList>
            <consortium name="DOE Joint Genome Institute"/>
            <consortium name="Mycorrhizal Genomics Consortium"/>
            <person name="Kohler A."/>
            <person name="Kuo A."/>
            <person name="Nagy L.G."/>
            <person name="Floudas D."/>
            <person name="Copeland A."/>
            <person name="Barry K.W."/>
            <person name="Cichocki N."/>
            <person name="Veneault-Fourrey C."/>
            <person name="LaButti K."/>
            <person name="Lindquist E.A."/>
            <person name="Lipzen A."/>
            <person name="Lundell T."/>
            <person name="Morin E."/>
            <person name="Murat C."/>
            <person name="Riley R."/>
            <person name="Ohm R."/>
            <person name="Sun H."/>
            <person name="Tunlid A."/>
            <person name="Henrissat B."/>
            <person name="Grigoriev I.V."/>
            <person name="Hibbett D.S."/>
            <person name="Martin F."/>
        </authorList>
    </citation>
    <scope>NUCLEOTIDE SEQUENCE [LARGE SCALE GENOMIC DNA]</scope>
    <source>
        <strain evidence="2">441</strain>
    </source>
</reference>
<organism evidence="1 2">
    <name type="scientific">Pisolithus microcarpus 441</name>
    <dbReference type="NCBI Taxonomy" id="765257"/>
    <lineage>
        <taxon>Eukaryota</taxon>
        <taxon>Fungi</taxon>
        <taxon>Dikarya</taxon>
        <taxon>Basidiomycota</taxon>
        <taxon>Agaricomycotina</taxon>
        <taxon>Agaricomycetes</taxon>
        <taxon>Agaricomycetidae</taxon>
        <taxon>Boletales</taxon>
        <taxon>Sclerodermatineae</taxon>
        <taxon>Pisolithaceae</taxon>
        <taxon>Pisolithus</taxon>
    </lineage>
</organism>
<dbReference type="EMBL" id="KN834303">
    <property type="protein sequence ID" value="KIK11090.1"/>
    <property type="molecule type" value="Genomic_DNA"/>
</dbReference>
<name>A0A0C9XFN2_9AGAM</name>
<reference evidence="1 2" key="1">
    <citation type="submission" date="2014-04" db="EMBL/GenBank/DDBJ databases">
        <authorList>
            <consortium name="DOE Joint Genome Institute"/>
            <person name="Kuo A."/>
            <person name="Kohler A."/>
            <person name="Costa M.D."/>
            <person name="Nagy L.G."/>
            <person name="Floudas D."/>
            <person name="Copeland A."/>
            <person name="Barry K.W."/>
            <person name="Cichocki N."/>
            <person name="Veneault-Fourrey C."/>
            <person name="LaButti K."/>
            <person name="Lindquist E.A."/>
            <person name="Lipzen A."/>
            <person name="Lundell T."/>
            <person name="Morin E."/>
            <person name="Murat C."/>
            <person name="Sun H."/>
            <person name="Tunlid A."/>
            <person name="Henrissat B."/>
            <person name="Grigoriev I.V."/>
            <person name="Hibbett D.S."/>
            <person name="Martin F."/>
            <person name="Nordberg H.P."/>
            <person name="Cantor M.N."/>
            <person name="Hua S.X."/>
        </authorList>
    </citation>
    <scope>NUCLEOTIDE SEQUENCE [LARGE SCALE GENOMIC DNA]</scope>
    <source>
        <strain evidence="1 2">441</strain>
    </source>
</reference>
<evidence type="ECO:0000313" key="2">
    <source>
        <dbReference type="Proteomes" id="UP000054018"/>
    </source>
</evidence>
<protein>
    <submittedName>
        <fullName evidence="1">Uncharacterized protein</fullName>
    </submittedName>
</protein>